<evidence type="ECO:0000256" key="1">
    <source>
        <dbReference type="ARBA" id="ARBA00004672"/>
    </source>
</evidence>
<evidence type="ECO:0000256" key="5">
    <source>
        <dbReference type="ARBA" id="ARBA00022598"/>
    </source>
</evidence>
<dbReference type="PANTHER" id="PTHR43599:SF3">
    <property type="entry name" value="SI:DKEY-6E2.2"/>
    <property type="match status" value="1"/>
</dbReference>
<keyword evidence="5 11" id="KW-0436">Ligase</keyword>
<dbReference type="PROSITE" id="PS01058">
    <property type="entry name" value="SAICAR_SYNTHETASE_2"/>
    <property type="match status" value="1"/>
</dbReference>
<dbReference type="Proteomes" id="UP000005439">
    <property type="component" value="Chromosome"/>
</dbReference>
<evidence type="ECO:0000259" key="12">
    <source>
        <dbReference type="Pfam" id="PF01259"/>
    </source>
</evidence>
<accession>G8TXD5</accession>
<dbReference type="InterPro" id="IPR050089">
    <property type="entry name" value="SAICAR_synthetase"/>
</dbReference>
<sequence length="231" mass="26713">MELLYEGKAKKVYRSEVPGQLIMEFKDDATAFNGQKRGQIADKGSVNAQMTARIFQWLMEKDIPTHLIRRLDDRHLLVRQLTMIGLEVVVRNGVAGSLSQRTGLPEGTAIDQPVLELYYKNDALGDPLINDDHVRLLHLASPQELAAIRRQAMQINEWLRPFFQERGILLVDFKLEFGWFEGQLMLGDEISPDTCRLWDSQTRERLDKDRFRRDLGGVEEAYQEILKRVMT</sequence>
<evidence type="ECO:0000313" key="13">
    <source>
        <dbReference type="EMBL" id="AEW06137.1"/>
    </source>
</evidence>
<evidence type="ECO:0000256" key="7">
    <source>
        <dbReference type="ARBA" id="ARBA00022755"/>
    </source>
</evidence>
<dbReference type="EC" id="6.3.2.6" evidence="3 11"/>
<dbReference type="HAMAP" id="MF_00137">
    <property type="entry name" value="SAICAR_synth"/>
    <property type="match status" value="1"/>
</dbReference>
<gene>
    <name evidence="11" type="primary">purC</name>
    <name evidence="13" type="ordered locus">Sulac_2675</name>
</gene>
<dbReference type="PANTHER" id="PTHR43599">
    <property type="entry name" value="MULTIFUNCTIONAL PROTEIN ADE2"/>
    <property type="match status" value="1"/>
</dbReference>
<feature type="domain" description="SAICAR synthetase/ADE2 N-terminal" evidence="12">
    <location>
        <begin position="3"/>
        <end position="228"/>
    </location>
</feature>
<keyword evidence="7 11" id="KW-0658">Purine biosynthesis</keyword>
<dbReference type="InterPro" id="IPR028923">
    <property type="entry name" value="SAICAR_synt/ADE2_N"/>
</dbReference>
<keyword evidence="8 11" id="KW-0067">ATP-binding</keyword>
<reference evidence="14" key="1">
    <citation type="submission" date="2011-12" db="EMBL/GenBank/DDBJ databases">
        <title>The complete genome of chromosome of Sulfobacillus acidophilus DSM 10332.</title>
        <authorList>
            <person name="Lucas S."/>
            <person name="Han J."/>
            <person name="Lapidus A."/>
            <person name="Bruce D."/>
            <person name="Goodwin L."/>
            <person name="Pitluck S."/>
            <person name="Peters L."/>
            <person name="Kyrpides N."/>
            <person name="Mavromatis K."/>
            <person name="Ivanova N."/>
            <person name="Mikhailova N."/>
            <person name="Chertkov O."/>
            <person name="Saunders E."/>
            <person name="Detter J.C."/>
            <person name="Tapia R."/>
            <person name="Han C."/>
            <person name="Land M."/>
            <person name="Hauser L."/>
            <person name="Markowitz V."/>
            <person name="Cheng J.-F."/>
            <person name="Hugenholtz P."/>
            <person name="Woyke T."/>
            <person name="Wu D."/>
            <person name="Pukall R."/>
            <person name="Gehrich-Schroeter G."/>
            <person name="Schneider S."/>
            <person name="Klenk H.-P."/>
            <person name="Eisen J.A."/>
        </authorList>
    </citation>
    <scope>NUCLEOTIDE SEQUENCE [LARGE SCALE GENOMIC DNA]</scope>
    <source>
        <strain evidence="14">ATCC 700253 / DSM 10332 / NAL</strain>
    </source>
</reference>
<dbReference type="HOGENOM" id="CLU_061495_2_0_9"/>
<dbReference type="SUPFAM" id="SSF56104">
    <property type="entry name" value="SAICAR synthase-like"/>
    <property type="match status" value="1"/>
</dbReference>
<organism evidence="13 14">
    <name type="scientific">Sulfobacillus acidophilus (strain ATCC 700253 / DSM 10332 / NAL)</name>
    <dbReference type="NCBI Taxonomy" id="679936"/>
    <lineage>
        <taxon>Bacteria</taxon>
        <taxon>Bacillati</taxon>
        <taxon>Bacillota</taxon>
        <taxon>Clostridia</taxon>
        <taxon>Eubacteriales</taxon>
        <taxon>Clostridiales Family XVII. Incertae Sedis</taxon>
        <taxon>Sulfobacillus</taxon>
    </lineage>
</organism>
<dbReference type="KEGG" id="sap:Sulac_2675"/>
<dbReference type="PATRIC" id="fig|679936.5.peg.2768"/>
<dbReference type="Gene3D" id="3.30.470.20">
    <property type="entry name" value="ATP-grasp fold, B domain"/>
    <property type="match status" value="1"/>
</dbReference>
<dbReference type="GO" id="GO:0004639">
    <property type="term" value="F:phosphoribosylaminoimidazolesuccinocarboxamide synthase activity"/>
    <property type="evidence" value="ECO:0007669"/>
    <property type="project" value="UniProtKB-UniRule"/>
</dbReference>
<proteinExistence type="inferred from homology"/>
<evidence type="ECO:0000256" key="11">
    <source>
        <dbReference type="HAMAP-Rule" id="MF_00137"/>
    </source>
</evidence>
<comment type="pathway">
    <text evidence="1 11">Purine metabolism; IMP biosynthesis via de novo pathway; 5-amino-1-(5-phospho-D-ribosyl)imidazole-4-carboxamide from 5-amino-1-(5-phospho-D-ribosyl)imidazole-4-carboxylate: step 1/2.</text>
</comment>
<evidence type="ECO:0000313" key="14">
    <source>
        <dbReference type="Proteomes" id="UP000005439"/>
    </source>
</evidence>
<dbReference type="FunFam" id="3.30.470.20:FF:000006">
    <property type="entry name" value="Phosphoribosylaminoimidazole-succinocarboxamide synthase"/>
    <property type="match status" value="1"/>
</dbReference>
<evidence type="ECO:0000256" key="4">
    <source>
        <dbReference type="ARBA" id="ARBA00016460"/>
    </source>
</evidence>
<dbReference type="Pfam" id="PF01259">
    <property type="entry name" value="SAICAR_synt"/>
    <property type="match status" value="1"/>
</dbReference>
<dbReference type="EMBL" id="CP003179">
    <property type="protein sequence ID" value="AEW06137.1"/>
    <property type="molecule type" value="Genomic_DNA"/>
</dbReference>
<comment type="similarity">
    <text evidence="2 11">Belongs to the SAICAR synthetase family.</text>
</comment>
<evidence type="ECO:0000256" key="6">
    <source>
        <dbReference type="ARBA" id="ARBA00022741"/>
    </source>
</evidence>
<name>G8TXD5_SULAD</name>
<evidence type="ECO:0000256" key="9">
    <source>
        <dbReference type="ARBA" id="ARBA00030409"/>
    </source>
</evidence>
<protein>
    <recommendedName>
        <fullName evidence="4 11">Phosphoribosylaminoimidazole-succinocarboxamide synthase</fullName>
        <ecNumber evidence="3 11">6.3.2.6</ecNumber>
    </recommendedName>
    <alternativeName>
        <fullName evidence="9 11">SAICAR synthetase</fullName>
    </alternativeName>
</protein>
<evidence type="ECO:0000256" key="10">
    <source>
        <dbReference type="ARBA" id="ARBA00048475"/>
    </source>
</evidence>
<dbReference type="NCBIfam" id="TIGR00081">
    <property type="entry name" value="purC"/>
    <property type="match status" value="1"/>
</dbReference>
<dbReference type="STRING" id="679936.Sulac_2675"/>
<dbReference type="CDD" id="cd01415">
    <property type="entry name" value="SAICAR_synt_PurC"/>
    <property type="match status" value="1"/>
</dbReference>
<dbReference type="InterPro" id="IPR018236">
    <property type="entry name" value="SAICAR_synthetase_CS"/>
</dbReference>
<dbReference type="Gene3D" id="3.30.200.20">
    <property type="entry name" value="Phosphorylase Kinase, domain 1"/>
    <property type="match status" value="1"/>
</dbReference>
<evidence type="ECO:0000256" key="2">
    <source>
        <dbReference type="ARBA" id="ARBA00010190"/>
    </source>
</evidence>
<keyword evidence="6 11" id="KW-0547">Nucleotide-binding</keyword>
<dbReference type="AlphaFoldDB" id="G8TXD5"/>
<dbReference type="InterPro" id="IPR001636">
    <property type="entry name" value="SAICAR_synth"/>
</dbReference>
<reference evidence="13 14" key="2">
    <citation type="journal article" date="2012" name="Stand. Genomic Sci.">
        <title>Complete genome sequence of the moderately thermophilic mineral-sulfide-oxidizing firmicute Sulfobacillus acidophilus type strain (NAL(T)).</title>
        <authorList>
            <person name="Anderson I."/>
            <person name="Chertkov O."/>
            <person name="Chen A."/>
            <person name="Saunders E."/>
            <person name="Lapidus A."/>
            <person name="Nolan M."/>
            <person name="Lucas S."/>
            <person name="Hammon N."/>
            <person name="Deshpande S."/>
            <person name="Cheng J.F."/>
            <person name="Han C."/>
            <person name="Tapia R."/>
            <person name="Goodwin L.A."/>
            <person name="Pitluck S."/>
            <person name="Liolios K."/>
            <person name="Pagani I."/>
            <person name="Ivanova N."/>
            <person name="Mikhailova N."/>
            <person name="Pati A."/>
            <person name="Palaniappan K."/>
            <person name="Land M."/>
            <person name="Pan C."/>
            <person name="Rohde M."/>
            <person name="Pukall R."/>
            <person name="Goker M."/>
            <person name="Detter J.C."/>
            <person name="Woyke T."/>
            <person name="Bristow J."/>
            <person name="Eisen J.A."/>
            <person name="Markowitz V."/>
            <person name="Hugenholtz P."/>
            <person name="Kyrpides N.C."/>
            <person name="Klenk H.P."/>
            <person name="Mavromatis K."/>
        </authorList>
    </citation>
    <scope>NUCLEOTIDE SEQUENCE [LARGE SCALE GENOMIC DNA]</scope>
    <source>
        <strain evidence="14">ATCC 700253 / DSM 10332 / NAL</strain>
    </source>
</reference>
<dbReference type="InterPro" id="IPR033934">
    <property type="entry name" value="SAICAR_synt_PurC"/>
</dbReference>
<dbReference type="GO" id="GO:0006189">
    <property type="term" value="P:'de novo' IMP biosynthetic process"/>
    <property type="evidence" value="ECO:0007669"/>
    <property type="project" value="UniProtKB-UniRule"/>
</dbReference>
<dbReference type="GO" id="GO:0009236">
    <property type="term" value="P:cobalamin biosynthetic process"/>
    <property type="evidence" value="ECO:0007669"/>
    <property type="project" value="InterPro"/>
</dbReference>
<dbReference type="PROSITE" id="PS01057">
    <property type="entry name" value="SAICAR_SYNTHETASE_1"/>
    <property type="match status" value="1"/>
</dbReference>
<dbReference type="GO" id="GO:0005524">
    <property type="term" value="F:ATP binding"/>
    <property type="evidence" value="ECO:0007669"/>
    <property type="project" value="UniProtKB-KW"/>
</dbReference>
<evidence type="ECO:0000256" key="8">
    <source>
        <dbReference type="ARBA" id="ARBA00022840"/>
    </source>
</evidence>
<dbReference type="UniPathway" id="UPA00074">
    <property type="reaction ID" value="UER00131"/>
</dbReference>
<evidence type="ECO:0000256" key="3">
    <source>
        <dbReference type="ARBA" id="ARBA00012217"/>
    </source>
</evidence>
<keyword evidence="14" id="KW-1185">Reference proteome</keyword>
<comment type="catalytic activity">
    <reaction evidence="10 11">
        <text>5-amino-1-(5-phospho-D-ribosyl)imidazole-4-carboxylate + L-aspartate + ATP = (2S)-2-[5-amino-1-(5-phospho-beta-D-ribosyl)imidazole-4-carboxamido]succinate + ADP + phosphate + 2 H(+)</text>
        <dbReference type="Rhea" id="RHEA:22628"/>
        <dbReference type="ChEBI" id="CHEBI:15378"/>
        <dbReference type="ChEBI" id="CHEBI:29991"/>
        <dbReference type="ChEBI" id="CHEBI:30616"/>
        <dbReference type="ChEBI" id="CHEBI:43474"/>
        <dbReference type="ChEBI" id="CHEBI:58443"/>
        <dbReference type="ChEBI" id="CHEBI:77657"/>
        <dbReference type="ChEBI" id="CHEBI:456216"/>
        <dbReference type="EC" id="6.3.2.6"/>
    </reaction>
</comment>